<gene>
    <name evidence="25" type="primary">PARPA_05734.1 scaffold 19499</name>
</gene>
<name>A0A0B7N8V6_9FUNG</name>
<dbReference type="Gene3D" id="2.130.10.10">
    <property type="entry name" value="YVTN repeat-like/Quinoprotein amine dehydrogenase"/>
    <property type="match status" value="2"/>
</dbReference>
<evidence type="ECO:0000256" key="1">
    <source>
        <dbReference type="ARBA" id="ARBA00004477"/>
    </source>
</evidence>
<evidence type="ECO:0000256" key="10">
    <source>
        <dbReference type="ARBA" id="ARBA00022824"/>
    </source>
</evidence>
<keyword evidence="19" id="KW-0968">Cytoplasmic vesicle</keyword>
<feature type="region of interest" description="Disordered" evidence="22">
    <location>
        <begin position="808"/>
        <end position="833"/>
    </location>
</feature>
<evidence type="ECO:0000256" key="14">
    <source>
        <dbReference type="ARBA" id="ARBA00023121"/>
    </source>
</evidence>
<dbReference type="GO" id="GO:0032933">
    <property type="term" value="P:SREBP signaling pathway"/>
    <property type="evidence" value="ECO:0007669"/>
    <property type="project" value="InterPro"/>
</dbReference>
<evidence type="ECO:0000256" key="9">
    <source>
        <dbReference type="ARBA" id="ARBA00022737"/>
    </source>
</evidence>
<dbReference type="GO" id="GO:0005789">
    <property type="term" value="C:endoplasmic reticulum membrane"/>
    <property type="evidence" value="ECO:0007669"/>
    <property type="project" value="UniProtKB-SubCell"/>
</dbReference>
<evidence type="ECO:0000256" key="11">
    <source>
        <dbReference type="ARBA" id="ARBA00022989"/>
    </source>
</evidence>
<keyword evidence="26" id="KW-1185">Reference proteome</keyword>
<feature type="transmembrane region" description="Helical" evidence="23">
    <location>
        <begin position="342"/>
        <end position="369"/>
    </location>
</feature>
<evidence type="ECO:0000256" key="20">
    <source>
        <dbReference type="ARBA" id="ARBA00045958"/>
    </source>
</evidence>
<evidence type="ECO:0000256" key="2">
    <source>
        <dbReference type="ARBA" id="ARBA00004557"/>
    </source>
</evidence>
<feature type="domain" description="SSD" evidence="24">
    <location>
        <begin position="280"/>
        <end position="438"/>
    </location>
</feature>
<dbReference type="InterPro" id="IPR053958">
    <property type="entry name" value="HMGCR/SNAP/NPC1-like_SSD"/>
</dbReference>
<evidence type="ECO:0000313" key="26">
    <source>
        <dbReference type="Proteomes" id="UP000054107"/>
    </source>
</evidence>
<comment type="function">
    <text evidence="20">Escort protein required for cholesterol as well as lipid homeostasis. Regulates export of the SCAP-SREBP complex from the endoplasmic reticulum to the Golgi upon low cholesterol, thereby regulating the processing of sterol regulatory element-binding proteins (SREBPs) SREBF1/SREBP1 and SREBF2/SREBP2. At high sterol concentrations, formation of a ternary complex with INSIG (INSIG1 or INSIG2) leads to mask the ER export signal in SCAP, promoting retention of the complex in the endoplasmic reticulum. Low sterol concentrations trigger release of INSIG, a conformational change in the SSD domain of SCAP, unmasking of the ER export signal, promoting recruitment into COPII-coated vesicles and transport of the SCAP-SREBP to the Golgi: in the Golgi, SREBPs are then processed, releasing the transcription factor fragment of SREBPs from the membrane, its import into the nucleus and up-regulation of LDLR, INSIG1 and the mevalonate pathway. Binds cholesterol via its SSD domain.</text>
</comment>
<keyword evidence="18" id="KW-0753">Steroid metabolism</keyword>
<evidence type="ECO:0000256" key="22">
    <source>
        <dbReference type="SAM" id="MobiDB-lite"/>
    </source>
</evidence>
<feature type="transmembrane region" description="Helical" evidence="23">
    <location>
        <begin position="279"/>
        <end position="299"/>
    </location>
</feature>
<dbReference type="GO" id="GO:0032934">
    <property type="term" value="F:sterol binding"/>
    <property type="evidence" value="ECO:0007669"/>
    <property type="project" value="InterPro"/>
</dbReference>
<organism evidence="25 26">
    <name type="scientific">Parasitella parasitica</name>
    <dbReference type="NCBI Taxonomy" id="35722"/>
    <lineage>
        <taxon>Eukaryota</taxon>
        <taxon>Fungi</taxon>
        <taxon>Fungi incertae sedis</taxon>
        <taxon>Mucoromycota</taxon>
        <taxon>Mucoromycotina</taxon>
        <taxon>Mucoromycetes</taxon>
        <taxon>Mucorales</taxon>
        <taxon>Mucorineae</taxon>
        <taxon>Mucoraceae</taxon>
        <taxon>Parasitella</taxon>
    </lineage>
</organism>
<keyword evidence="9" id="KW-0677">Repeat</keyword>
<feature type="transmembrane region" description="Helical" evidence="23">
    <location>
        <begin position="381"/>
        <end position="403"/>
    </location>
</feature>
<evidence type="ECO:0000256" key="21">
    <source>
        <dbReference type="PROSITE-ProRule" id="PRU00221"/>
    </source>
</evidence>
<evidence type="ECO:0000256" key="4">
    <source>
        <dbReference type="ARBA" id="ARBA00007410"/>
    </source>
</evidence>
<keyword evidence="14" id="KW-0446">Lipid-binding</keyword>
<dbReference type="SUPFAM" id="SSF82866">
    <property type="entry name" value="Multidrug efflux transporter AcrB transmembrane domain"/>
    <property type="match status" value="1"/>
</dbReference>
<evidence type="ECO:0000256" key="15">
    <source>
        <dbReference type="ARBA" id="ARBA00023136"/>
    </source>
</evidence>
<keyword evidence="7 21" id="KW-0853">WD repeat</keyword>
<keyword evidence="15 23" id="KW-0472">Membrane</keyword>
<sequence length="1708" mass="190326">MPIRAASKIVKILSNQFYEYGKSAASRTYLLLLLSISFISFFSFPPVSQYLSDVVAPTLHSNIPSAHISTSLDAQCWHASAHIQFNNFTLSRNSPANYLLTEQIRISRPNESVNYELIQLAKQIYESIATTMVTVSSSAAPVSLATICYKHQDHCLIHAPPFMAFQNELDWTLNTKLGNNDNSYETHPYSVYSNATFDRQGNFVKADAVLLTFVLNQTLQSGDTLAIWNKILDEVKSKFDVLDIQQHSDRHGSLWSSLSNTVPHMIQYKFNLFPYDISYNVQFSITAYIIIFFLVSMAFGKSNLVKSGYTFGLAAVFLSIACFTTTWGVFDKLGISFHSAPWYLLLLVVNIGCLENIFLLTNAVLYAGCDMIVTEKISRGLQSVGVPMTATLIAELLILSVGAHMDTDLVREFCTFAKVALIVDYILEMTFVIAVLSIDIKRVELADLDDRQMSKRLHELASFDHDKERIESDFCPIQDTPNKEDSKSCAECKEFKTHRVFCAFMLCLILLSLSLFVSKDHHHHQQRYKNVPNALISTEMHHQPDLYQLSDQFWSTVNPQRDVTWLQIQPPHLFIVDSDINRVQVHLDFLQQLYKVKAKAIHYRAEHRPSRFRRFVLSLLQSFLVTVLSINIPILILCLVMIGIITWMTPKWRKQWLVPLLIHCFNEFFLYLIRCYPTQYLKRMYFIWVKGRSFEGGIKEYDADGIHHRGAITVQHIFNQQQYRANVKTVQLRTLTNQHIADIQNLDANAKQSLVSCGQDGRIILWNVDRKMATWVARFDKLYPSRGGVLQALLNPIFFPSSNKKKTLSKKTYRQQQQQQQQQESPQTQLQKQRSISLSKNCLSKARLVKIDQGNKWAAAGYDDGLIRVWNVSNGALVREMDVYPQMPCVEVQEEPSSAGSSSSSTMRNRFSNGHSGSSSPTLTHNSFGFSFSSSSSASSATFHSAASARKTAIDRILSIAFIGVITEFCHPLVAEAAARCRSSADVEASQNYLVSAHKSGVLHEWNILSGECIQSIKTGHTKDITQLHVVDSKAPHRKLGVTWVFTASKDGTVKCWERRLITTKYATDDNDHHHHGDDLTKWTPVYTIKLNSPVTSIATELPVGGMGVLVTGCSDGTVKVWNFDTGEAVCTLSLGKASQNISSITCDYGVDSAGGPIRKFSKFSTHVAGQSTSDGSDGDSSDSSLSAYSRRTAADHRGAIYQVVVTRYCEVENGPGLCRGCDTCFGNGFLIASSAMDNKVHAWRLERSDNGHEGSCRLCTKDYHRKQYKHRKSSLSNSDDGNSDALLHKSATGSSRRRRASQQRNHSPTVKKRHVATRTANGNNNNNTKDDLLELLDIEQLAGDAYIPLRPTFLGKIDQPAGRGVVFCDKILAGVRRRHSSSIHSSSSSKASKNGNSEWEAWFASLQYYDPAESKEDGAISSIKIPIETFNLDNDEQDISLGPLADKDEDSRKAAHVLRGTLLSLFSSSTSPSAGSNNGAYAKDQLRYKGIHAHVSENEEDTKKFDDGDLHDDESLEASENLPFSEVRHVIPLDGAGLACDFGNFIKLVYLDKPTLTEKEHAKQTRDDMEDHKRRQTIAEQVVVEEDESEESLHCQCGSDDGGATSCLPANKGKDGCCGGVNKEKNGGKCCGGAGNVKKRQQEKRQQKLLLKKQTLSFDNSNSSTCGGIRSIAECSLKNNCSRAADCASSNQALASSASVSSFSNWL</sequence>
<dbReference type="GO" id="GO:0000139">
    <property type="term" value="C:Golgi membrane"/>
    <property type="evidence" value="ECO:0007669"/>
    <property type="project" value="UniProtKB-SubCell"/>
</dbReference>
<dbReference type="InterPro" id="IPR015943">
    <property type="entry name" value="WD40/YVTN_repeat-like_dom_sf"/>
</dbReference>
<keyword evidence="17" id="KW-0325">Glycoprotein</keyword>
<comment type="similarity">
    <text evidence="4">Belongs to the WD repeat SCAP family.</text>
</comment>
<feature type="compositionally biased region" description="Low complexity" evidence="22">
    <location>
        <begin position="815"/>
        <end position="833"/>
    </location>
</feature>
<dbReference type="PANTHER" id="PTHR46378">
    <property type="entry name" value="STEROL REGULATORY ELEMENT-BINDING PROTEIN CLEAVAGE-ACTIVATING PROTEIN"/>
    <property type="match status" value="1"/>
</dbReference>
<dbReference type="PANTHER" id="PTHR46378:SF1">
    <property type="entry name" value="STEROL REGULATORY ELEMENT-BINDING PROTEIN CLEAVAGE-ACTIVATING PROTEIN"/>
    <property type="match status" value="1"/>
</dbReference>
<keyword evidence="6" id="KW-0153">Cholesterol metabolism</keyword>
<proteinExistence type="inferred from homology"/>
<dbReference type="GO" id="GO:0008203">
    <property type="term" value="P:cholesterol metabolic process"/>
    <property type="evidence" value="ECO:0007669"/>
    <property type="project" value="UniProtKB-KW"/>
</dbReference>
<keyword evidence="11 23" id="KW-1133">Transmembrane helix</keyword>
<evidence type="ECO:0000256" key="5">
    <source>
        <dbReference type="ARBA" id="ARBA00019541"/>
    </source>
</evidence>
<dbReference type="InterPro" id="IPR001680">
    <property type="entry name" value="WD40_rpt"/>
</dbReference>
<evidence type="ECO:0000256" key="17">
    <source>
        <dbReference type="ARBA" id="ARBA00023180"/>
    </source>
</evidence>
<evidence type="ECO:0000256" key="16">
    <source>
        <dbReference type="ARBA" id="ARBA00023166"/>
    </source>
</evidence>
<dbReference type="PROSITE" id="PS50156">
    <property type="entry name" value="SSD"/>
    <property type="match status" value="1"/>
</dbReference>
<dbReference type="InterPro" id="IPR036322">
    <property type="entry name" value="WD40_repeat_dom_sf"/>
</dbReference>
<evidence type="ECO:0000256" key="23">
    <source>
        <dbReference type="SAM" id="Phobius"/>
    </source>
</evidence>
<evidence type="ECO:0000259" key="24">
    <source>
        <dbReference type="PROSITE" id="PS50156"/>
    </source>
</evidence>
<protein>
    <recommendedName>
        <fullName evidence="5">Sterol regulatory element-binding protein cleavage-activating protein</fullName>
    </recommendedName>
</protein>
<feature type="region of interest" description="Disordered" evidence="22">
    <location>
        <begin position="1271"/>
        <end position="1330"/>
    </location>
</feature>
<dbReference type="PROSITE" id="PS00678">
    <property type="entry name" value="WD_REPEATS_1"/>
    <property type="match status" value="2"/>
</dbReference>
<evidence type="ECO:0000256" key="19">
    <source>
        <dbReference type="ARBA" id="ARBA00023329"/>
    </source>
</evidence>
<dbReference type="Pfam" id="PF12349">
    <property type="entry name" value="Sterol-sensing"/>
    <property type="match status" value="1"/>
</dbReference>
<feature type="repeat" description="WD" evidence="21">
    <location>
        <begin position="1110"/>
        <end position="1132"/>
    </location>
</feature>
<feature type="compositionally biased region" description="Polar residues" evidence="22">
    <location>
        <begin position="906"/>
        <end position="921"/>
    </location>
</feature>
<comment type="subcellular location">
    <subcellularLocation>
        <location evidence="2">Cytoplasmic vesicle</location>
        <location evidence="2">COPII-coated vesicle membrane</location>
        <topology evidence="2">Multi-pass membrane protein</topology>
    </subcellularLocation>
    <subcellularLocation>
        <location evidence="1">Endoplasmic reticulum membrane</location>
        <topology evidence="1">Multi-pass membrane protein</topology>
    </subcellularLocation>
    <subcellularLocation>
        <location evidence="3">Golgi apparatus membrane</location>
        <topology evidence="3">Multi-pass membrane protein</topology>
    </subcellularLocation>
</comment>
<dbReference type="InterPro" id="IPR019775">
    <property type="entry name" value="WD40_repeat_CS"/>
</dbReference>
<evidence type="ECO:0000256" key="13">
    <source>
        <dbReference type="ARBA" id="ARBA00023098"/>
    </source>
</evidence>
<dbReference type="GO" id="GO:0012507">
    <property type="term" value="C:ER to Golgi transport vesicle membrane"/>
    <property type="evidence" value="ECO:0007669"/>
    <property type="project" value="UniProtKB-SubCell"/>
</dbReference>
<keyword evidence="13" id="KW-0443">Lipid metabolism</keyword>
<dbReference type="GO" id="GO:0045540">
    <property type="term" value="P:regulation of cholesterol biosynthetic process"/>
    <property type="evidence" value="ECO:0007669"/>
    <property type="project" value="TreeGrafter"/>
</dbReference>
<evidence type="ECO:0000313" key="25">
    <source>
        <dbReference type="EMBL" id="CEP11845.1"/>
    </source>
</evidence>
<accession>A0A0B7N8V6</accession>
<feature type="transmembrane region" description="Helical" evidence="23">
    <location>
        <begin position="415"/>
        <end position="438"/>
    </location>
</feature>
<feature type="region of interest" description="Disordered" evidence="22">
    <location>
        <begin position="892"/>
        <end position="921"/>
    </location>
</feature>
<dbReference type="GO" id="GO:0032936">
    <property type="term" value="C:SREBP-SCAP complex"/>
    <property type="evidence" value="ECO:0007669"/>
    <property type="project" value="TreeGrafter"/>
</dbReference>
<feature type="compositionally biased region" description="Low complexity" evidence="22">
    <location>
        <begin position="1275"/>
        <end position="1286"/>
    </location>
</feature>
<evidence type="ECO:0000256" key="7">
    <source>
        <dbReference type="ARBA" id="ARBA00022574"/>
    </source>
</evidence>
<dbReference type="OrthoDB" id="6510177at2759"/>
<feature type="transmembrane region" description="Helical" evidence="23">
    <location>
        <begin position="656"/>
        <end position="673"/>
    </location>
</feature>
<feature type="transmembrane region" description="Helical" evidence="23">
    <location>
        <begin position="500"/>
        <end position="518"/>
    </location>
</feature>
<dbReference type="SMART" id="SM00320">
    <property type="entry name" value="WD40"/>
    <property type="match status" value="5"/>
</dbReference>
<dbReference type="Proteomes" id="UP000054107">
    <property type="component" value="Unassembled WGS sequence"/>
</dbReference>
<keyword evidence="12" id="KW-0333">Golgi apparatus</keyword>
<feature type="transmembrane region" description="Helical" evidence="23">
    <location>
        <begin position="311"/>
        <end position="330"/>
    </location>
</feature>
<dbReference type="Pfam" id="PF00400">
    <property type="entry name" value="WD40"/>
    <property type="match status" value="2"/>
</dbReference>
<dbReference type="SUPFAM" id="SSF50978">
    <property type="entry name" value="WD40 repeat-like"/>
    <property type="match status" value="1"/>
</dbReference>
<keyword evidence="16" id="KW-1207">Sterol metabolism</keyword>
<reference evidence="25 26" key="1">
    <citation type="submission" date="2014-09" db="EMBL/GenBank/DDBJ databases">
        <authorList>
            <person name="Ellenberger Sabrina"/>
        </authorList>
    </citation>
    <scope>NUCLEOTIDE SEQUENCE [LARGE SCALE GENOMIC DNA]</scope>
    <source>
        <strain evidence="25 26">CBS 412.66</strain>
    </source>
</reference>
<dbReference type="STRING" id="35722.A0A0B7N8V6"/>
<evidence type="ECO:0000256" key="8">
    <source>
        <dbReference type="ARBA" id="ARBA00022692"/>
    </source>
</evidence>
<dbReference type="InterPro" id="IPR000731">
    <property type="entry name" value="SSD"/>
</dbReference>
<feature type="transmembrane region" description="Helical" evidence="23">
    <location>
        <begin position="619"/>
        <end position="644"/>
    </location>
</feature>
<keyword evidence="8 23" id="KW-0812">Transmembrane</keyword>
<evidence type="ECO:0000256" key="3">
    <source>
        <dbReference type="ARBA" id="ARBA00004653"/>
    </source>
</evidence>
<evidence type="ECO:0000256" key="18">
    <source>
        <dbReference type="ARBA" id="ARBA00023221"/>
    </source>
</evidence>
<dbReference type="EMBL" id="LN726961">
    <property type="protein sequence ID" value="CEP11845.1"/>
    <property type="molecule type" value="Genomic_DNA"/>
</dbReference>
<evidence type="ECO:0000256" key="6">
    <source>
        <dbReference type="ARBA" id="ARBA00022548"/>
    </source>
</evidence>
<dbReference type="PROSITE" id="PS50082">
    <property type="entry name" value="WD_REPEATS_2"/>
    <property type="match status" value="1"/>
</dbReference>
<evidence type="ECO:0000256" key="12">
    <source>
        <dbReference type="ARBA" id="ARBA00023034"/>
    </source>
</evidence>
<keyword evidence="10" id="KW-0256">Endoplasmic reticulum</keyword>
<feature type="transmembrane region" description="Helical" evidence="23">
    <location>
        <begin position="29"/>
        <end position="47"/>
    </location>
</feature>
<dbReference type="InterPro" id="IPR030225">
    <property type="entry name" value="SCAP"/>
</dbReference>